<dbReference type="GO" id="GO:0030894">
    <property type="term" value="C:replisome"/>
    <property type="evidence" value="ECO:0007669"/>
    <property type="project" value="TreeGrafter"/>
</dbReference>
<dbReference type="Pfam" id="PF00270">
    <property type="entry name" value="DEAD"/>
    <property type="match status" value="1"/>
</dbReference>
<dbReference type="GO" id="GO:0003676">
    <property type="term" value="F:nucleic acid binding"/>
    <property type="evidence" value="ECO:0007669"/>
    <property type="project" value="InterPro"/>
</dbReference>
<dbReference type="SMART" id="SM00490">
    <property type="entry name" value="HELICc"/>
    <property type="match status" value="1"/>
</dbReference>
<evidence type="ECO:0000313" key="12">
    <source>
        <dbReference type="Proteomes" id="UP000270190"/>
    </source>
</evidence>
<evidence type="ECO:0000259" key="7">
    <source>
        <dbReference type="PROSITE" id="PS51192"/>
    </source>
</evidence>
<evidence type="ECO:0000256" key="3">
    <source>
        <dbReference type="ARBA" id="ARBA00022806"/>
    </source>
</evidence>
<evidence type="ECO:0000256" key="5">
    <source>
        <dbReference type="ARBA" id="ARBA00044535"/>
    </source>
</evidence>
<dbReference type="InterPro" id="IPR011545">
    <property type="entry name" value="DEAD/DEAH_box_helicase_dom"/>
</dbReference>
<evidence type="ECO:0000256" key="1">
    <source>
        <dbReference type="ARBA" id="ARBA00022741"/>
    </source>
</evidence>
<dbReference type="STRING" id="2756.BFR44_11010"/>
<dbReference type="PROSITE" id="PS51194">
    <property type="entry name" value="HELICASE_CTER"/>
    <property type="match status" value="1"/>
</dbReference>
<proteinExistence type="predicted"/>
<dbReference type="Proteomes" id="UP000270190">
    <property type="component" value="Unassembled WGS sequence"/>
</dbReference>
<evidence type="ECO:0000313" key="10">
    <source>
        <dbReference type="EMBL" id="SPP26743.1"/>
    </source>
</evidence>
<dbReference type="Proteomes" id="UP000243591">
    <property type="component" value="Chromosome"/>
</dbReference>
<reference evidence="12" key="3">
    <citation type="submission" date="2018-04" db="EMBL/GenBank/DDBJ databases">
        <authorList>
            <person name="Illikoud N."/>
        </authorList>
    </citation>
    <scope>NUCLEOTIDE SEQUENCE [LARGE SCALE GENOMIC DNA]</scope>
</reference>
<dbReference type="PANTHER" id="PTHR13710">
    <property type="entry name" value="DNA HELICASE RECQ FAMILY MEMBER"/>
    <property type="match status" value="1"/>
</dbReference>
<feature type="domain" description="Helicase C-terminal" evidence="8">
    <location>
        <begin position="217"/>
        <end position="366"/>
    </location>
</feature>
<keyword evidence="1" id="KW-0547">Nucleotide-binding</keyword>
<reference evidence="9 11" key="1">
    <citation type="submission" date="2017-09" db="EMBL/GenBank/DDBJ databases">
        <title>Complete Genome Sequences of Two Strains of the Meat Spoilage Bacterium Brochothrix thermosphacta Isolated from Ground Chicken.</title>
        <authorList>
            <person name="Paoli G.C."/>
            <person name="Wijey C."/>
            <person name="Chen C.-Y."/>
            <person name="Nguyen L."/>
            <person name="Yan X."/>
            <person name="Irwin P.L."/>
        </authorList>
    </citation>
    <scope>NUCLEOTIDE SEQUENCE [LARGE SCALE GENOMIC DNA]</scope>
    <source>
        <strain evidence="9 11">BI</strain>
    </source>
</reference>
<dbReference type="InterPro" id="IPR027417">
    <property type="entry name" value="P-loop_NTPase"/>
</dbReference>
<name>A0A1D2LUS6_BROTH</name>
<evidence type="ECO:0000256" key="4">
    <source>
        <dbReference type="ARBA" id="ARBA00022840"/>
    </source>
</evidence>
<feature type="domain" description="Helicase ATP-binding" evidence="7">
    <location>
        <begin position="23"/>
        <end position="190"/>
    </location>
</feature>
<accession>A0A1D2LUS6</accession>
<dbReference type="GO" id="GO:0006281">
    <property type="term" value="P:DNA repair"/>
    <property type="evidence" value="ECO:0007669"/>
    <property type="project" value="TreeGrafter"/>
</dbReference>
<protein>
    <recommendedName>
        <fullName evidence="5">ATP-dependent DNA helicase RecQ</fullName>
    </recommendedName>
    <alternativeName>
        <fullName evidence="6">DNA 3'-5' helicase RecQ</fullName>
    </alternativeName>
</protein>
<dbReference type="InterPro" id="IPR001650">
    <property type="entry name" value="Helicase_C-like"/>
</dbReference>
<evidence type="ECO:0000313" key="9">
    <source>
        <dbReference type="EMBL" id="ATF26652.1"/>
    </source>
</evidence>
<dbReference type="GO" id="GO:0005737">
    <property type="term" value="C:cytoplasm"/>
    <property type="evidence" value="ECO:0007669"/>
    <property type="project" value="TreeGrafter"/>
</dbReference>
<dbReference type="PROSITE" id="PS51192">
    <property type="entry name" value="HELICASE_ATP_BIND_1"/>
    <property type="match status" value="1"/>
</dbReference>
<dbReference type="InterPro" id="IPR004589">
    <property type="entry name" value="DNA_helicase_ATP-dep_RecQ"/>
</dbReference>
<dbReference type="Pfam" id="PF16124">
    <property type="entry name" value="RecQ_Zn_bind"/>
    <property type="match status" value="1"/>
</dbReference>
<dbReference type="CDD" id="cd17920">
    <property type="entry name" value="DEXHc_RecQ"/>
    <property type="match status" value="1"/>
</dbReference>
<dbReference type="NCBIfam" id="TIGR00614">
    <property type="entry name" value="recQ_fam"/>
    <property type="match status" value="1"/>
</dbReference>
<reference evidence="10" key="2">
    <citation type="submission" date="2018-04" db="EMBL/GenBank/DDBJ databases">
        <authorList>
            <person name="Go L.Y."/>
            <person name="Mitchell J.A."/>
        </authorList>
    </citation>
    <scope>NUCLEOTIDE SEQUENCE</scope>
    <source>
        <strain evidence="10">BSAS1 3</strain>
    </source>
</reference>
<dbReference type="Gene3D" id="3.40.50.300">
    <property type="entry name" value="P-loop containing nucleotide triphosphate hydrolases"/>
    <property type="match status" value="2"/>
</dbReference>
<dbReference type="GO" id="GO:0016787">
    <property type="term" value="F:hydrolase activity"/>
    <property type="evidence" value="ECO:0007669"/>
    <property type="project" value="UniProtKB-KW"/>
</dbReference>
<evidence type="ECO:0000256" key="2">
    <source>
        <dbReference type="ARBA" id="ARBA00022801"/>
    </source>
</evidence>
<organism evidence="9 11">
    <name type="scientific">Brochothrix thermosphacta</name>
    <name type="common">Microbacterium thermosphactum</name>
    <dbReference type="NCBI Taxonomy" id="2756"/>
    <lineage>
        <taxon>Bacteria</taxon>
        <taxon>Bacillati</taxon>
        <taxon>Bacillota</taxon>
        <taxon>Bacilli</taxon>
        <taxon>Bacillales</taxon>
        <taxon>Listeriaceae</taxon>
        <taxon>Brochothrix</taxon>
    </lineage>
</organism>
<keyword evidence="4" id="KW-0067">ATP-binding</keyword>
<dbReference type="OrthoDB" id="9763310at2"/>
<dbReference type="InterPro" id="IPR032284">
    <property type="entry name" value="RecQ_Zn-bd"/>
</dbReference>
<dbReference type="GO" id="GO:0006310">
    <property type="term" value="P:DNA recombination"/>
    <property type="evidence" value="ECO:0007669"/>
    <property type="project" value="InterPro"/>
</dbReference>
<dbReference type="SMART" id="SM00487">
    <property type="entry name" value="DEXDc"/>
    <property type="match status" value="1"/>
</dbReference>
<keyword evidence="2 10" id="KW-0378">Hydrolase</keyword>
<evidence type="ECO:0000256" key="6">
    <source>
        <dbReference type="ARBA" id="ARBA00044550"/>
    </source>
</evidence>
<dbReference type="EMBL" id="CP023483">
    <property type="protein sequence ID" value="ATF26652.1"/>
    <property type="molecule type" value="Genomic_DNA"/>
</dbReference>
<dbReference type="GO" id="GO:0043138">
    <property type="term" value="F:3'-5' DNA helicase activity"/>
    <property type="evidence" value="ECO:0007669"/>
    <property type="project" value="TreeGrafter"/>
</dbReference>
<dbReference type="RefSeq" id="WP_029091189.1">
    <property type="nucleotide sequence ID" value="NZ_CBCPHX010000010.1"/>
</dbReference>
<dbReference type="EMBL" id="OUNC01000003">
    <property type="protein sequence ID" value="SPP26743.1"/>
    <property type="molecule type" value="Genomic_DNA"/>
</dbReference>
<dbReference type="Pfam" id="PF00271">
    <property type="entry name" value="Helicase_C"/>
    <property type="match status" value="1"/>
</dbReference>
<sequence>MLENDLKTYLGFDEFRLGQKEVVEAAVAGEDTFVMLPTGSGKTVCFQLAGYLREGLVVIISPLLSLMQDQVERMKVYGEKRVVALNSFLNANEKTTILNQLERYKFVFISPEMIQQEHVLAAFQRQKIGLFVIDEGHCIAQWGPDFRPDYLQLGAVRETLNYPVTMVLTATATETVRAETQKVLNLKNMKQFIYSVNRENIAYKVITCEQRKDKDTELLKLVKELEGPGIIYFSSRQKCQDMSLLLSERLNLDVAYYHGRMDPADRIAIQQQFTHHQLDIICATSAFGMGIDVPDIRFVIHYHPAQNIESFVQEAGRAGRDGKPSLSISLCHQESDYYLAQSLSVRDLPDYNTILNPQSYTREALENNWVTDTQWRFLKTYKEMGFNPNAIWEVVQARQTLKKEQIDAYFKWLQTTQCRRDRLLRFFGEADIHQEFQCCDNCDLDESIYHKVANDFTKVVKNDWKKTLWEMFVKKM</sequence>
<dbReference type="AlphaFoldDB" id="A0A1D2LUS6"/>
<dbReference type="SUPFAM" id="SSF52540">
    <property type="entry name" value="P-loop containing nucleoside triphosphate hydrolases"/>
    <property type="match status" value="1"/>
</dbReference>
<dbReference type="PANTHER" id="PTHR13710:SF84">
    <property type="entry name" value="ATP-DEPENDENT DNA HELICASE RECS-RELATED"/>
    <property type="match status" value="1"/>
</dbReference>
<gene>
    <name evidence="10" type="ORF">BTBSAS_110092</name>
    <name evidence="9" type="ORF">CNY62_09785</name>
</gene>
<dbReference type="GO" id="GO:0043590">
    <property type="term" value="C:bacterial nucleoid"/>
    <property type="evidence" value="ECO:0007669"/>
    <property type="project" value="TreeGrafter"/>
</dbReference>
<dbReference type="GO" id="GO:0009378">
    <property type="term" value="F:four-way junction helicase activity"/>
    <property type="evidence" value="ECO:0007669"/>
    <property type="project" value="TreeGrafter"/>
</dbReference>
<keyword evidence="11" id="KW-1185">Reference proteome</keyword>
<evidence type="ECO:0000259" key="8">
    <source>
        <dbReference type="PROSITE" id="PS51194"/>
    </source>
</evidence>
<evidence type="ECO:0000313" key="11">
    <source>
        <dbReference type="Proteomes" id="UP000243591"/>
    </source>
</evidence>
<dbReference type="KEGG" id="bths:CNY62_09785"/>
<keyword evidence="3 9" id="KW-0347">Helicase</keyword>
<dbReference type="InterPro" id="IPR014001">
    <property type="entry name" value="Helicase_ATP-bd"/>
</dbReference>
<dbReference type="GO" id="GO:0005524">
    <property type="term" value="F:ATP binding"/>
    <property type="evidence" value="ECO:0007669"/>
    <property type="project" value="UniProtKB-KW"/>
</dbReference>